<proteinExistence type="predicted"/>
<sequence length="244" mass="28567">MDPIARLQRLDRRRKRLTDYEAKVRMAFWMPATRDRFIARLAKKFRQASEERDRILSVINADPAMRQRLREVERAGLEGKESPKRSSDAPSQSAEVTAEESTAPSRPTRDVDMAQPVLENQALYVVTLKRTERRAKEAYQRAVWYYKWGDWKRENVPLQDVETLLDRLKADLNRSTGARLVAEDAFETEVRETCQNDPKHILRREELLAAVPTDKDAGTVRNAFEEWLEKRTGEIDYEEDEPIY</sequence>
<keyword evidence="3" id="KW-1185">Reference proteome</keyword>
<name>A0A1E2RUV4_9HYPH</name>
<dbReference type="Proteomes" id="UP000095087">
    <property type="component" value="Unassembled WGS sequence"/>
</dbReference>
<evidence type="ECO:0000313" key="2">
    <source>
        <dbReference type="EMBL" id="ODA66036.1"/>
    </source>
</evidence>
<comment type="caution">
    <text evidence="2">The sequence shown here is derived from an EMBL/GenBank/DDBJ whole genome shotgun (WGS) entry which is preliminary data.</text>
</comment>
<evidence type="ECO:0000256" key="1">
    <source>
        <dbReference type="SAM" id="MobiDB-lite"/>
    </source>
</evidence>
<dbReference type="RefSeq" id="WP_069096187.1">
    <property type="nucleotide sequence ID" value="NZ_MASI01000011.1"/>
</dbReference>
<dbReference type="AlphaFoldDB" id="A0A1E2RUV4"/>
<accession>A0A1E2RUV4</accession>
<feature type="compositionally biased region" description="Basic and acidic residues" evidence="1">
    <location>
        <begin position="74"/>
        <end position="87"/>
    </location>
</feature>
<organism evidence="2 3">
    <name type="scientific">Methyloligella halotolerans</name>
    <dbReference type="NCBI Taxonomy" id="1177755"/>
    <lineage>
        <taxon>Bacteria</taxon>
        <taxon>Pseudomonadati</taxon>
        <taxon>Pseudomonadota</taxon>
        <taxon>Alphaproteobacteria</taxon>
        <taxon>Hyphomicrobiales</taxon>
        <taxon>Hyphomicrobiaceae</taxon>
        <taxon>Methyloligella</taxon>
    </lineage>
</organism>
<dbReference type="OrthoDB" id="9774495at2"/>
<protein>
    <submittedName>
        <fullName evidence="2">Uncharacterized protein</fullName>
    </submittedName>
</protein>
<evidence type="ECO:0000313" key="3">
    <source>
        <dbReference type="Proteomes" id="UP000095087"/>
    </source>
</evidence>
<feature type="compositionally biased region" description="Polar residues" evidence="1">
    <location>
        <begin position="88"/>
        <end position="105"/>
    </location>
</feature>
<dbReference type="EMBL" id="MASI01000011">
    <property type="protein sequence ID" value="ODA66036.1"/>
    <property type="molecule type" value="Genomic_DNA"/>
</dbReference>
<reference evidence="2 3" key="1">
    <citation type="submission" date="2016-07" db="EMBL/GenBank/DDBJ databases">
        <title>Draft genome sequence of Methyloligella halotolerans C2T (VKM B-2706T=CCUG 61687T=DSM 25045T), a halotolerant polyhydroxybutyrate accumulating methylotroph.</title>
        <authorList>
            <person name="Vasilenko O.V."/>
            <person name="Doronina N.V."/>
            <person name="Poroshina M.N."/>
            <person name="Tarlachkov S.V."/>
            <person name="Trotsenko Y.A."/>
        </authorList>
    </citation>
    <scope>NUCLEOTIDE SEQUENCE [LARGE SCALE GENOMIC DNA]</scope>
    <source>
        <strain evidence="2 3">VKM B-2706</strain>
    </source>
</reference>
<feature type="region of interest" description="Disordered" evidence="1">
    <location>
        <begin position="74"/>
        <end position="114"/>
    </location>
</feature>
<gene>
    <name evidence="2" type="ORF">A7A08_03050</name>
</gene>